<evidence type="ECO:0000313" key="2">
    <source>
        <dbReference type="Proteomes" id="UP000887159"/>
    </source>
</evidence>
<gene>
    <name evidence="1" type="primary">jockeypol_144</name>
    <name evidence="1" type="ORF">TNCV_244781</name>
</gene>
<comment type="caution">
    <text evidence="1">The sequence shown here is derived from an EMBL/GenBank/DDBJ whole genome shotgun (WGS) entry which is preliminary data.</text>
</comment>
<protein>
    <submittedName>
        <fullName evidence="1">RNA-directed DNA polymerase from mobile element jockey</fullName>
    </submittedName>
</protein>
<dbReference type="AlphaFoldDB" id="A0A8X6UXM5"/>
<keyword evidence="1" id="KW-0695">RNA-directed DNA polymerase</keyword>
<keyword evidence="2" id="KW-1185">Reference proteome</keyword>
<organism evidence="1 2">
    <name type="scientific">Trichonephila clavipes</name>
    <name type="common">Golden silk orbweaver</name>
    <name type="synonym">Nephila clavipes</name>
    <dbReference type="NCBI Taxonomy" id="2585209"/>
    <lineage>
        <taxon>Eukaryota</taxon>
        <taxon>Metazoa</taxon>
        <taxon>Ecdysozoa</taxon>
        <taxon>Arthropoda</taxon>
        <taxon>Chelicerata</taxon>
        <taxon>Arachnida</taxon>
        <taxon>Araneae</taxon>
        <taxon>Araneomorphae</taxon>
        <taxon>Entelegynae</taxon>
        <taxon>Araneoidea</taxon>
        <taxon>Nephilidae</taxon>
        <taxon>Trichonephila</taxon>
    </lineage>
</organism>
<keyword evidence="1" id="KW-0548">Nucleotidyltransferase</keyword>
<accession>A0A8X6UXM5</accession>
<reference evidence="1" key="1">
    <citation type="submission" date="2020-08" db="EMBL/GenBank/DDBJ databases">
        <title>Multicomponent nature underlies the extraordinary mechanical properties of spider dragline silk.</title>
        <authorList>
            <person name="Kono N."/>
            <person name="Nakamura H."/>
            <person name="Mori M."/>
            <person name="Yoshida Y."/>
            <person name="Ohtoshi R."/>
            <person name="Malay A.D."/>
            <person name="Moran D.A.P."/>
            <person name="Tomita M."/>
            <person name="Numata K."/>
            <person name="Arakawa K."/>
        </authorList>
    </citation>
    <scope>NUCLEOTIDE SEQUENCE</scope>
</reference>
<dbReference type="EMBL" id="BMAU01021193">
    <property type="protein sequence ID" value="GFX96691.1"/>
    <property type="molecule type" value="Genomic_DNA"/>
</dbReference>
<dbReference type="GO" id="GO:0003964">
    <property type="term" value="F:RNA-directed DNA polymerase activity"/>
    <property type="evidence" value="ECO:0007669"/>
    <property type="project" value="UniProtKB-KW"/>
</dbReference>
<evidence type="ECO:0000313" key="1">
    <source>
        <dbReference type="EMBL" id="GFX96691.1"/>
    </source>
</evidence>
<dbReference type="Proteomes" id="UP000887159">
    <property type="component" value="Unassembled WGS sequence"/>
</dbReference>
<name>A0A8X6UXM5_TRICX</name>
<keyword evidence="1" id="KW-0808">Transferase</keyword>
<sequence>MTMENKVLLYTVVLRPILSYGSPVWGYAANSNLKILEISQNKTIRMIVHAKMYMKNFDIYKALKLPTFENFIKKLATKFFDSLPLTNNYHILNLENYTPHDSTKRPRRILLDSYNPP</sequence>
<proteinExistence type="predicted"/>